<evidence type="ECO:0000313" key="3">
    <source>
        <dbReference type="Proteomes" id="UP000195807"/>
    </source>
</evidence>
<evidence type="ECO:0000313" key="2">
    <source>
        <dbReference type="EMBL" id="ARU17155.1"/>
    </source>
</evidence>
<dbReference type="Proteomes" id="UP000195807">
    <property type="component" value="Chromosome"/>
</dbReference>
<dbReference type="KEGG" id="cman:A9D14_01465"/>
<keyword evidence="3" id="KW-1185">Reference proteome</keyword>
<dbReference type="AlphaFoldDB" id="A0A1Z1FEI1"/>
<proteinExistence type="predicted"/>
<evidence type="ECO:0000256" key="1">
    <source>
        <dbReference type="SAM" id="MobiDB-lite"/>
    </source>
</evidence>
<dbReference type="InterPro" id="IPR018691">
    <property type="entry name" value="DUF2188"/>
</dbReference>
<feature type="region of interest" description="Disordered" evidence="1">
    <location>
        <begin position="1"/>
        <end position="33"/>
    </location>
</feature>
<accession>A0A1Z1FEI1</accession>
<dbReference type="EMBL" id="CP019602">
    <property type="protein sequence ID" value="ARU17155.1"/>
    <property type="molecule type" value="Genomic_DNA"/>
</dbReference>
<name>A0A1Z1FEI1_9SPHN</name>
<reference evidence="2 3" key="1">
    <citation type="submission" date="2017-01" db="EMBL/GenBank/DDBJ databases">
        <title>Complete genome sequence of esterase-producing bacterium Croceicoccus marinus E4A9.</title>
        <authorList>
            <person name="Wu Y.-H."/>
            <person name="Cheng H."/>
            <person name="Xu L."/>
            <person name="Huo Y.-Y."/>
            <person name="Wang C.-S."/>
            <person name="Xu X.-W."/>
        </authorList>
    </citation>
    <scope>NUCLEOTIDE SEQUENCE [LARGE SCALE GENOMIC DNA]</scope>
    <source>
        <strain evidence="2 3">E4A9</strain>
    </source>
</reference>
<dbReference type="Pfam" id="PF09954">
    <property type="entry name" value="DUF2188"/>
    <property type="match status" value="1"/>
</dbReference>
<gene>
    <name evidence="2" type="ORF">A9D14_01465</name>
</gene>
<sequence>MAKQGQHVVRSSTGGWAVKKAGSSRASSVHDTQAEAIKAATRIAQNQKTELYIQ</sequence>
<organism evidence="2 3">
    <name type="scientific">Croceicoccus marinus</name>
    <dbReference type="NCBI Taxonomy" id="450378"/>
    <lineage>
        <taxon>Bacteria</taxon>
        <taxon>Pseudomonadati</taxon>
        <taxon>Pseudomonadota</taxon>
        <taxon>Alphaproteobacteria</taxon>
        <taxon>Sphingomonadales</taxon>
        <taxon>Erythrobacteraceae</taxon>
        <taxon>Croceicoccus</taxon>
    </lineage>
</organism>
<protein>
    <recommendedName>
        <fullName evidence="4">DUF2188 domain-containing protein</fullName>
    </recommendedName>
</protein>
<evidence type="ECO:0008006" key="4">
    <source>
        <dbReference type="Google" id="ProtNLM"/>
    </source>
</evidence>
<dbReference type="OrthoDB" id="8858565at2"/>